<gene>
    <name evidence="2" type="ORF">Q604_UNBC09798G0001</name>
</gene>
<feature type="compositionally biased region" description="Polar residues" evidence="1">
    <location>
        <begin position="45"/>
        <end position="55"/>
    </location>
</feature>
<name>W1Y018_9ZZZZ</name>
<sequence length="129" mass="13493">KTAYDIIEEGLHAGAKNLYEGYIKKGLDTPKKIGPKYAPVGASNDPDNLNANWVPNNEKVMKDLGAEDIKSSSKSKDKDKEDEGDDEGASSADTSNDSVPKNPCGDQDKSSDDSGGGKSSGEIGSSVKA</sequence>
<evidence type="ECO:0000313" key="2">
    <source>
        <dbReference type="EMBL" id="ETJ35883.1"/>
    </source>
</evidence>
<dbReference type="EMBL" id="AZMM01009798">
    <property type="protein sequence ID" value="ETJ35883.1"/>
    <property type="molecule type" value="Genomic_DNA"/>
</dbReference>
<feature type="non-terminal residue" evidence="2">
    <location>
        <position position="129"/>
    </location>
</feature>
<evidence type="ECO:0000256" key="1">
    <source>
        <dbReference type="SAM" id="MobiDB-lite"/>
    </source>
</evidence>
<feature type="region of interest" description="Disordered" evidence="1">
    <location>
        <begin position="28"/>
        <end position="129"/>
    </location>
</feature>
<feature type="compositionally biased region" description="Basic and acidic residues" evidence="1">
    <location>
        <begin position="59"/>
        <end position="81"/>
    </location>
</feature>
<feature type="non-terminal residue" evidence="2">
    <location>
        <position position="1"/>
    </location>
</feature>
<organism evidence="2">
    <name type="scientific">human gut metagenome</name>
    <dbReference type="NCBI Taxonomy" id="408170"/>
    <lineage>
        <taxon>unclassified sequences</taxon>
        <taxon>metagenomes</taxon>
        <taxon>organismal metagenomes</taxon>
    </lineage>
</organism>
<proteinExistence type="predicted"/>
<accession>W1Y018</accession>
<protein>
    <submittedName>
        <fullName evidence="2">CHAP protein</fullName>
    </submittedName>
</protein>
<reference evidence="2" key="1">
    <citation type="submission" date="2013-12" db="EMBL/GenBank/DDBJ databases">
        <title>A Varibaculum cambriense genome reconstructed from a premature infant gut community with otherwise low bacterial novelty that shifts toward anaerobic metabolism during the third week of life.</title>
        <authorList>
            <person name="Brown C.T."/>
            <person name="Sharon I."/>
            <person name="Thomas B.C."/>
            <person name="Castelle C.J."/>
            <person name="Morowitz M.J."/>
            <person name="Banfield J.F."/>
        </authorList>
    </citation>
    <scope>NUCLEOTIDE SEQUENCE</scope>
</reference>
<comment type="caution">
    <text evidence="2">The sequence shown here is derived from an EMBL/GenBank/DDBJ whole genome shotgun (WGS) entry which is preliminary data.</text>
</comment>
<feature type="compositionally biased region" description="Low complexity" evidence="1">
    <location>
        <begin position="120"/>
        <end position="129"/>
    </location>
</feature>
<dbReference type="AlphaFoldDB" id="W1Y018"/>